<proteinExistence type="predicted"/>
<evidence type="ECO:0000313" key="2">
    <source>
        <dbReference type="Proteomes" id="UP000019277"/>
    </source>
</evidence>
<keyword evidence="2" id="KW-1185">Reference proteome</keyword>
<dbReference type="Proteomes" id="UP000019277">
    <property type="component" value="Unassembled WGS sequence"/>
</dbReference>
<protein>
    <recommendedName>
        <fullName evidence="3">Excisionase</fullName>
    </recommendedName>
</protein>
<dbReference type="EMBL" id="AYXG01000089">
    <property type="protein sequence ID" value="EWC62063.1"/>
    <property type="molecule type" value="Genomic_DNA"/>
</dbReference>
<dbReference type="STRING" id="909613.UO65_2577"/>
<evidence type="ECO:0008006" key="3">
    <source>
        <dbReference type="Google" id="ProtNLM"/>
    </source>
</evidence>
<sequence length="38" mass="4213">MFDLMRTGELASVKIGGSRRVPARAIDSYLDRLMDEAA</sequence>
<dbReference type="AlphaFoldDB" id="W7INV0"/>
<gene>
    <name evidence="1" type="ORF">UO65_2577</name>
</gene>
<organism evidence="1 2">
    <name type="scientific">Actinokineospora spheciospongiae</name>
    <dbReference type="NCBI Taxonomy" id="909613"/>
    <lineage>
        <taxon>Bacteria</taxon>
        <taxon>Bacillati</taxon>
        <taxon>Actinomycetota</taxon>
        <taxon>Actinomycetes</taxon>
        <taxon>Pseudonocardiales</taxon>
        <taxon>Pseudonocardiaceae</taxon>
        <taxon>Actinokineospora</taxon>
    </lineage>
</organism>
<name>W7INV0_9PSEU</name>
<comment type="caution">
    <text evidence="1">The sequence shown here is derived from an EMBL/GenBank/DDBJ whole genome shotgun (WGS) entry which is preliminary data.</text>
</comment>
<evidence type="ECO:0000313" key="1">
    <source>
        <dbReference type="EMBL" id="EWC62063.1"/>
    </source>
</evidence>
<accession>W7INV0</accession>
<reference evidence="1 2" key="1">
    <citation type="journal article" date="2014" name="Genome Announc.">
        <title>Draft Genome Sequence of the Antitrypanosomally Active Sponge-Associated Bacterium Actinokineospora sp. Strain EG49.</title>
        <authorList>
            <person name="Harjes J."/>
            <person name="Ryu T."/>
            <person name="Abdelmohsen U.R."/>
            <person name="Moitinho-Silva L."/>
            <person name="Horn H."/>
            <person name="Ravasi T."/>
            <person name="Hentschel U."/>
        </authorList>
    </citation>
    <scope>NUCLEOTIDE SEQUENCE [LARGE SCALE GENOMIC DNA]</scope>
    <source>
        <strain evidence="1 2">EG49</strain>
    </source>
</reference>